<gene>
    <name evidence="2" type="ORF">GCM10023147_28500</name>
</gene>
<evidence type="ECO:0000259" key="1">
    <source>
        <dbReference type="Pfam" id="PF07883"/>
    </source>
</evidence>
<dbReference type="InterPro" id="IPR013096">
    <property type="entry name" value="Cupin_2"/>
</dbReference>
<name>A0ABP8JSC1_9ACTN</name>
<evidence type="ECO:0000313" key="3">
    <source>
        <dbReference type="Proteomes" id="UP001500635"/>
    </source>
</evidence>
<accession>A0ABP8JSC1</accession>
<dbReference type="Proteomes" id="UP001500635">
    <property type="component" value="Unassembled WGS sequence"/>
</dbReference>
<sequence length="175" mass="18183">MSSLENYQARVVTTGSTADGRSTVVADANTTTRAATPTFSVADVWQVDAVPPAVDAADTLNGTVALDPPKGGVLVRMVSFPPDAEWQASGGYEEAMSAIGGADSHQGDSEIVGLHATDTVDVCTVVEGELVAVLQDSEVVLRVGDSLVQRGTKHAWSNRTDRPATIVATMISATR</sequence>
<dbReference type="CDD" id="cd02231">
    <property type="entry name" value="cupin_BLL6423-like"/>
    <property type="match status" value="1"/>
</dbReference>
<dbReference type="SUPFAM" id="SSF51182">
    <property type="entry name" value="RmlC-like cupins"/>
    <property type="match status" value="1"/>
</dbReference>
<proteinExistence type="predicted"/>
<dbReference type="EMBL" id="BAABFR010000042">
    <property type="protein sequence ID" value="GAA4395358.1"/>
    <property type="molecule type" value="Genomic_DNA"/>
</dbReference>
<dbReference type="InterPro" id="IPR011051">
    <property type="entry name" value="RmlC_Cupin_sf"/>
</dbReference>
<comment type="caution">
    <text evidence="2">The sequence shown here is derived from an EMBL/GenBank/DDBJ whole genome shotgun (WGS) entry which is preliminary data.</text>
</comment>
<dbReference type="Gene3D" id="2.60.120.10">
    <property type="entry name" value="Jelly Rolls"/>
    <property type="match status" value="1"/>
</dbReference>
<protein>
    <submittedName>
        <fullName evidence="2">Cupin domain-containing protein</fullName>
    </submittedName>
</protein>
<dbReference type="RefSeq" id="WP_344996965.1">
    <property type="nucleotide sequence ID" value="NZ_BAABFR010000042.1"/>
</dbReference>
<organism evidence="2 3">
    <name type="scientific">Tsukamurella soli</name>
    <dbReference type="NCBI Taxonomy" id="644556"/>
    <lineage>
        <taxon>Bacteria</taxon>
        <taxon>Bacillati</taxon>
        <taxon>Actinomycetota</taxon>
        <taxon>Actinomycetes</taxon>
        <taxon>Mycobacteriales</taxon>
        <taxon>Tsukamurellaceae</taxon>
        <taxon>Tsukamurella</taxon>
    </lineage>
</organism>
<dbReference type="InterPro" id="IPR014710">
    <property type="entry name" value="RmlC-like_jellyroll"/>
</dbReference>
<dbReference type="InterPro" id="IPR047142">
    <property type="entry name" value="OryJ/VirC-like"/>
</dbReference>
<evidence type="ECO:0000313" key="2">
    <source>
        <dbReference type="EMBL" id="GAA4395358.1"/>
    </source>
</evidence>
<dbReference type="PANTHER" id="PTHR36156">
    <property type="entry name" value="SLR2101 PROTEIN"/>
    <property type="match status" value="1"/>
</dbReference>
<reference evidence="3" key="1">
    <citation type="journal article" date="2019" name="Int. J. Syst. Evol. Microbiol.">
        <title>The Global Catalogue of Microorganisms (GCM) 10K type strain sequencing project: providing services to taxonomists for standard genome sequencing and annotation.</title>
        <authorList>
            <consortium name="The Broad Institute Genomics Platform"/>
            <consortium name="The Broad Institute Genome Sequencing Center for Infectious Disease"/>
            <person name="Wu L."/>
            <person name="Ma J."/>
        </authorList>
    </citation>
    <scope>NUCLEOTIDE SEQUENCE [LARGE SCALE GENOMIC DNA]</scope>
    <source>
        <strain evidence="3">JCM 17688</strain>
    </source>
</reference>
<dbReference type="PANTHER" id="PTHR36156:SF2">
    <property type="entry name" value="CUPIN TYPE-2 DOMAIN-CONTAINING PROTEIN"/>
    <property type="match status" value="1"/>
</dbReference>
<keyword evidence="3" id="KW-1185">Reference proteome</keyword>
<dbReference type="Pfam" id="PF07883">
    <property type="entry name" value="Cupin_2"/>
    <property type="match status" value="1"/>
</dbReference>
<feature type="domain" description="Cupin type-2" evidence="1">
    <location>
        <begin position="115"/>
        <end position="168"/>
    </location>
</feature>